<reference evidence="3 4" key="1">
    <citation type="submission" date="2022-01" db="EMBL/GenBank/DDBJ databases">
        <title>Desulfofustis limnae sp. nov., a novel mesophilic sulfate-reducing bacterium isolated from marsh soil.</title>
        <authorList>
            <person name="Watanabe M."/>
            <person name="Takahashi A."/>
            <person name="Kojima H."/>
            <person name="Fukui M."/>
        </authorList>
    </citation>
    <scope>NUCLEOTIDE SEQUENCE [LARGE SCALE GENOMIC DNA]</scope>
    <source>
        <strain evidence="3 4">PPLL</strain>
    </source>
</reference>
<feature type="chain" id="PRO_5047395687" description="FecR protein domain-containing protein" evidence="2">
    <location>
        <begin position="25"/>
        <end position="727"/>
    </location>
</feature>
<organism evidence="3 4">
    <name type="scientific">Desulfofustis limnaeus</name>
    <dbReference type="NCBI Taxonomy" id="2740163"/>
    <lineage>
        <taxon>Bacteria</taxon>
        <taxon>Pseudomonadati</taxon>
        <taxon>Thermodesulfobacteriota</taxon>
        <taxon>Desulfobulbia</taxon>
        <taxon>Desulfobulbales</taxon>
        <taxon>Desulfocapsaceae</taxon>
        <taxon>Desulfofustis</taxon>
    </lineage>
</organism>
<feature type="compositionally biased region" description="Polar residues" evidence="1">
    <location>
        <begin position="708"/>
        <end position="718"/>
    </location>
</feature>
<sequence length="727" mass="82001">MKTWLTGTIILLLAALALVSQASAANLQAMTIGRVYFVEGDLLRYIPADNDWVPMVNDTPFAVEDSFFSSYQGRAEMFVPNGTWIRVGYNTQIQFIALDSDLSEVDVSSGVARFNNKGSETVIKATSPFGYVIAYPGTAFDFYIGENSVEVVAVKGTVSFIHAKTDTRYDVAADSPSILADDGQVTSGDGAVEDDWHRWNIGRENFWDEKSRLTGRSVEFLPASLRGDSYALEENGRWESIHYEGASRWFWRPTTIRRGWSPFTAGRWTDWYGDQVWIPSEPFGYVTHHYGNWIYIQNSWYWAPPVASLRVGHSLLDIGFFWSPGRVSWVHHDNYVGWVVLGPRETYYSHRRWGGAHDTLYTGNFTRISINIDSYAYARQAIIVPRDHFYRVDDYRTVRVDSINTATIINNYNAAPVINNYQTDTRRHTLTSRVVMEKPHVSVLSRIETNQAVIRRGQKENSATVLKQVRNVREGRRSRDGAIEAPISTNYIVPASEVNRPISELKLQQKKIKAGSKSRGTAEQGQVPTGQGAHQGEPDGQTRQVAPARPTQPDASQQPANEEPLVRQQKKAPVAPTQKAKPEKDVVERPRQGKQPQQAVEQSKEQPQQKATGKKAEKAEPARDPVERLRQGKQPQQAVEQSKKQPQQKATSNKPGKAQPTGDVVERSRQNQQPGTSIAQPEGQEPDEVPVNNEQETELTEEEQELLRSQNEQKWKQGNTKRKPDKN</sequence>
<feature type="compositionally biased region" description="Polar residues" evidence="1">
    <location>
        <begin position="594"/>
        <end position="611"/>
    </location>
</feature>
<dbReference type="Proteomes" id="UP000830055">
    <property type="component" value="Chromosome"/>
</dbReference>
<dbReference type="RefSeq" id="WP_284151281.1">
    <property type="nucleotide sequence ID" value="NZ_AP025516.1"/>
</dbReference>
<evidence type="ECO:0000313" key="4">
    <source>
        <dbReference type="Proteomes" id="UP000830055"/>
    </source>
</evidence>
<accession>A0ABN6M8U1</accession>
<feature type="region of interest" description="Disordered" evidence="1">
    <location>
        <begin position="509"/>
        <end position="727"/>
    </location>
</feature>
<feature type="compositionally biased region" description="Polar residues" evidence="1">
    <location>
        <begin position="633"/>
        <end position="654"/>
    </location>
</feature>
<feature type="compositionally biased region" description="Polar residues" evidence="1">
    <location>
        <begin position="670"/>
        <end position="679"/>
    </location>
</feature>
<dbReference type="Pfam" id="PF20245">
    <property type="entry name" value="DUF6600"/>
    <property type="match status" value="1"/>
</dbReference>
<feature type="compositionally biased region" description="Polar residues" evidence="1">
    <location>
        <begin position="518"/>
        <end position="529"/>
    </location>
</feature>
<feature type="compositionally biased region" description="Acidic residues" evidence="1">
    <location>
        <begin position="695"/>
        <end position="704"/>
    </location>
</feature>
<evidence type="ECO:0000256" key="2">
    <source>
        <dbReference type="SAM" id="SignalP"/>
    </source>
</evidence>
<dbReference type="InterPro" id="IPR046535">
    <property type="entry name" value="DUF6600"/>
</dbReference>
<keyword evidence="2" id="KW-0732">Signal</keyword>
<gene>
    <name evidence="3" type="ORF">DPPLL_22370</name>
</gene>
<keyword evidence="4" id="KW-1185">Reference proteome</keyword>
<dbReference type="EMBL" id="AP025516">
    <property type="protein sequence ID" value="BDD87872.1"/>
    <property type="molecule type" value="Genomic_DNA"/>
</dbReference>
<evidence type="ECO:0000313" key="3">
    <source>
        <dbReference type="EMBL" id="BDD87872.1"/>
    </source>
</evidence>
<feature type="signal peptide" evidence="2">
    <location>
        <begin position="1"/>
        <end position="24"/>
    </location>
</feature>
<feature type="compositionally biased region" description="Basic and acidic residues" evidence="1">
    <location>
        <begin position="580"/>
        <end position="591"/>
    </location>
</feature>
<feature type="compositionally biased region" description="Basic and acidic residues" evidence="1">
    <location>
        <begin position="614"/>
        <end position="630"/>
    </location>
</feature>
<name>A0ABN6M8U1_9BACT</name>
<evidence type="ECO:0000256" key="1">
    <source>
        <dbReference type="SAM" id="MobiDB-lite"/>
    </source>
</evidence>
<protein>
    <recommendedName>
        <fullName evidence="5">FecR protein domain-containing protein</fullName>
    </recommendedName>
</protein>
<evidence type="ECO:0008006" key="5">
    <source>
        <dbReference type="Google" id="ProtNLM"/>
    </source>
</evidence>
<proteinExistence type="predicted"/>